<feature type="compositionally biased region" description="Low complexity" evidence="1">
    <location>
        <begin position="212"/>
        <end position="232"/>
    </location>
</feature>
<feature type="compositionally biased region" description="Low complexity" evidence="1">
    <location>
        <begin position="273"/>
        <end position="282"/>
    </location>
</feature>
<comment type="caution">
    <text evidence="2">The sequence shown here is derived from an EMBL/GenBank/DDBJ whole genome shotgun (WGS) entry which is preliminary data.</text>
</comment>
<feature type="compositionally biased region" description="Basic and acidic residues" evidence="1">
    <location>
        <begin position="283"/>
        <end position="294"/>
    </location>
</feature>
<dbReference type="EMBL" id="MCFG01000151">
    <property type="protein sequence ID" value="ORX80236.1"/>
    <property type="molecule type" value="Genomic_DNA"/>
</dbReference>
<reference evidence="2 3" key="2">
    <citation type="submission" date="2016-08" db="EMBL/GenBank/DDBJ databases">
        <title>Pervasive Adenine N6-methylation of Active Genes in Fungi.</title>
        <authorList>
            <consortium name="DOE Joint Genome Institute"/>
            <person name="Mondo S.J."/>
            <person name="Dannebaum R.O."/>
            <person name="Kuo R.C."/>
            <person name="Labutti K."/>
            <person name="Haridas S."/>
            <person name="Kuo A."/>
            <person name="Salamov A."/>
            <person name="Ahrendt S.R."/>
            <person name="Lipzen A."/>
            <person name="Sullivan W."/>
            <person name="Andreopoulos W.B."/>
            <person name="Clum A."/>
            <person name="Lindquist E."/>
            <person name="Daum C."/>
            <person name="Ramamoorthy G.K."/>
            <person name="Gryganskyi A."/>
            <person name="Culley D."/>
            <person name="Magnuson J.K."/>
            <person name="James T.Y."/>
            <person name="O'Malley M.A."/>
            <person name="Stajich J.E."/>
            <person name="Spatafora J.W."/>
            <person name="Visel A."/>
            <person name="Grigoriev I.V."/>
        </authorList>
    </citation>
    <scope>NUCLEOTIDE SEQUENCE [LARGE SCALE GENOMIC DNA]</scope>
    <source>
        <strain evidence="2 3">S4</strain>
    </source>
</reference>
<evidence type="ECO:0000313" key="2">
    <source>
        <dbReference type="EMBL" id="ORX80236.1"/>
    </source>
</evidence>
<dbReference type="Proteomes" id="UP000193944">
    <property type="component" value="Unassembled WGS sequence"/>
</dbReference>
<name>A0A1Y1X4E5_9FUNG</name>
<feature type="compositionally biased region" description="Basic residues" evidence="1">
    <location>
        <begin position="188"/>
        <end position="209"/>
    </location>
</feature>
<protein>
    <submittedName>
        <fullName evidence="2">Uncharacterized protein</fullName>
    </submittedName>
</protein>
<evidence type="ECO:0000313" key="3">
    <source>
        <dbReference type="Proteomes" id="UP000193944"/>
    </source>
</evidence>
<sequence>MGKKKVNKPNNNNIPNQTLFSNLNKTLFKKIKEINPIPNDYTKISDEELYKKIDQSFSYEKYLGNFSHPEYLEPIVNLLDKIQPKKLLNNNDTNIENEDNYSEKLPNHEDSIDMRDVSNIIPDKKPRDIFKKVEFSITDEEYENLFEKLNNIYRIKRGYSSEINQDEDNNNNKINDIEMNKQDDTNRRKPNYKKKKVNKHQNNHKHKNKILISSTSTSTPITSKTTTTSPVTENINDNEKNEVKIIGSSSHINSTNISDSSKTKKHDINQLDNSINNNNNNETKYKDNNKKHQEHEYPNLRKESKNMIKKQKVTKTNNINKHRKLKNKNSIINNNNNNNKSKSNIHKLKHNRINIPEKPIIHGINKKQQEFNNGRNGYYDNSNYYIRNGEAFNPNYIYNYNIRGSYSGSHLNNIYNRSSHGNYGDRLSKNM</sequence>
<organism evidence="2 3">
    <name type="scientific">Anaeromyces robustus</name>
    <dbReference type="NCBI Taxonomy" id="1754192"/>
    <lineage>
        <taxon>Eukaryota</taxon>
        <taxon>Fungi</taxon>
        <taxon>Fungi incertae sedis</taxon>
        <taxon>Chytridiomycota</taxon>
        <taxon>Chytridiomycota incertae sedis</taxon>
        <taxon>Neocallimastigomycetes</taxon>
        <taxon>Neocallimastigales</taxon>
        <taxon>Neocallimastigaceae</taxon>
        <taxon>Anaeromyces</taxon>
    </lineage>
</organism>
<feature type="region of interest" description="Disordered" evidence="1">
    <location>
        <begin position="163"/>
        <end position="294"/>
    </location>
</feature>
<feature type="compositionally biased region" description="Basic and acidic residues" evidence="1">
    <location>
        <begin position="175"/>
        <end position="187"/>
    </location>
</feature>
<accession>A0A1Y1X4E5</accession>
<proteinExistence type="predicted"/>
<gene>
    <name evidence="2" type="ORF">BCR32DRAFT_293939</name>
</gene>
<dbReference type="AlphaFoldDB" id="A0A1Y1X4E5"/>
<evidence type="ECO:0000256" key="1">
    <source>
        <dbReference type="SAM" id="MobiDB-lite"/>
    </source>
</evidence>
<keyword evidence="3" id="KW-1185">Reference proteome</keyword>
<feature type="compositionally biased region" description="Polar residues" evidence="1">
    <location>
        <begin position="247"/>
        <end position="260"/>
    </location>
</feature>
<reference evidence="2 3" key="1">
    <citation type="submission" date="2016-08" db="EMBL/GenBank/DDBJ databases">
        <title>A Parts List for Fungal Cellulosomes Revealed by Comparative Genomics.</title>
        <authorList>
            <consortium name="DOE Joint Genome Institute"/>
            <person name="Haitjema C.H."/>
            <person name="Gilmore S.P."/>
            <person name="Henske J.K."/>
            <person name="Solomon K.V."/>
            <person name="De Groot R."/>
            <person name="Kuo A."/>
            <person name="Mondo S.J."/>
            <person name="Salamov A.A."/>
            <person name="Labutti K."/>
            <person name="Zhao Z."/>
            <person name="Chiniquy J."/>
            <person name="Barry K."/>
            <person name="Brewer H.M."/>
            <person name="Purvine S.O."/>
            <person name="Wright A.T."/>
            <person name="Boxma B."/>
            <person name="Van Alen T."/>
            <person name="Hackstein J.H."/>
            <person name="Baker S.E."/>
            <person name="Grigoriev I.V."/>
            <person name="O'Malley M.A."/>
        </authorList>
    </citation>
    <scope>NUCLEOTIDE SEQUENCE [LARGE SCALE GENOMIC DNA]</scope>
    <source>
        <strain evidence="2 3">S4</strain>
    </source>
</reference>